<proteinExistence type="predicted"/>
<accession>A0AAE1PU10</accession>
<protein>
    <submittedName>
        <fullName evidence="1">Uncharacterized protein</fullName>
    </submittedName>
</protein>
<gene>
    <name evidence="1" type="ORF">Pmani_015284</name>
</gene>
<evidence type="ECO:0000313" key="2">
    <source>
        <dbReference type="Proteomes" id="UP001292094"/>
    </source>
</evidence>
<sequence>MGRTTIKTSYMKVVEQAQKNLIWILAILHGATNQENPVAGGTGFNIATRDNNEAVSHNTLAYLHTIIAPATEMSTIHEVIKVATTPGPGNTNAFLGLHATTQRVLMQEKGRSLL</sequence>
<name>A0AAE1PU10_9EUCA</name>
<organism evidence="1 2">
    <name type="scientific">Petrolisthes manimaculis</name>
    <dbReference type="NCBI Taxonomy" id="1843537"/>
    <lineage>
        <taxon>Eukaryota</taxon>
        <taxon>Metazoa</taxon>
        <taxon>Ecdysozoa</taxon>
        <taxon>Arthropoda</taxon>
        <taxon>Crustacea</taxon>
        <taxon>Multicrustacea</taxon>
        <taxon>Malacostraca</taxon>
        <taxon>Eumalacostraca</taxon>
        <taxon>Eucarida</taxon>
        <taxon>Decapoda</taxon>
        <taxon>Pleocyemata</taxon>
        <taxon>Anomura</taxon>
        <taxon>Galatheoidea</taxon>
        <taxon>Porcellanidae</taxon>
        <taxon>Petrolisthes</taxon>
    </lineage>
</organism>
<evidence type="ECO:0000313" key="1">
    <source>
        <dbReference type="EMBL" id="KAK4313364.1"/>
    </source>
</evidence>
<reference evidence="1" key="1">
    <citation type="submission" date="2023-11" db="EMBL/GenBank/DDBJ databases">
        <title>Genome assemblies of two species of porcelain crab, Petrolisthes cinctipes and Petrolisthes manimaculis (Anomura: Porcellanidae).</title>
        <authorList>
            <person name="Angst P."/>
        </authorList>
    </citation>
    <scope>NUCLEOTIDE SEQUENCE</scope>
    <source>
        <strain evidence="1">PB745_02</strain>
        <tissue evidence="1">Gill</tissue>
    </source>
</reference>
<dbReference type="Proteomes" id="UP001292094">
    <property type="component" value="Unassembled WGS sequence"/>
</dbReference>
<comment type="caution">
    <text evidence="1">The sequence shown here is derived from an EMBL/GenBank/DDBJ whole genome shotgun (WGS) entry which is preliminary data.</text>
</comment>
<keyword evidence="2" id="KW-1185">Reference proteome</keyword>
<dbReference type="AlphaFoldDB" id="A0AAE1PU10"/>
<dbReference type="EMBL" id="JAWZYT010001325">
    <property type="protein sequence ID" value="KAK4313364.1"/>
    <property type="molecule type" value="Genomic_DNA"/>
</dbReference>